<dbReference type="PANTHER" id="PTHR33175:SF3">
    <property type="entry name" value="DNA-BINDING PROTEIN HU-BETA"/>
    <property type="match status" value="1"/>
</dbReference>
<dbReference type="GO" id="GO:1990103">
    <property type="term" value="C:DnaA-HU complex"/>
    <property type="evidence" value="ECO:0007669"/>
    <property type="project" value="UniProtKB-ARBA"/>
</dbReference>
<dbReference type="GO" id="GO:0030261">
    <property type="term" value="P:chromosome condensation"/>
    <property type="evidence" value="ECO:0007669"/>
    <property type="project" value="UniProtKB-KW"/>
</dbReference>
<dbReference type="GO" id="GO:0003677">
    <property type="term" value="F:DNA binding"/>
    <property type="evidence" value="ECO:0007669"/>
    <property type="project" value="UniProtKB-KW"/>
</dbReference>
<dbReference type="CDD" id="cd13831">
    <property type="entry name" value="HU"/>
    <property type="match status" value="1"/>
</dbReference>
<accession>A0A166QP68</accession>
<evidence type="ECO:0000256" key="1">
    <source>
        <dbReference type="ARBA" id="ARBA00003819"/>
    </source>
</evidence>
<dbReference type="PANTHER" id="PTHR33175">
    <property type="entry name" value="DNA-BINDING PROTEIN HU"/>
    <property type="match status" value="1"/>
</dbReference>
<evidence type="ECO:0000256" key="6">
    <source>
        <dbReference type="ARBA" id="ARBA00040491"/>
    </source>
</evidence>
<dbReference type="EMBL" id="LUKJ01000002">
    <property type="protein sequence ID" value="KZN20625.1"/>
    <property type="molecule type" value="Genomic_DNA"/>
</dbReference>
<dbReference type="Gene3D" id="4.10.520.10">
    <property type="entry name" value="IHF-like DNA-binding proteins"/>
    <property type="match status" value="1"/>
</dbReference>
<comment type="function">
    <text evidence="1">Histone-like DNA-binding protein which is capable of wrapping DNA to stabilize it, and thus to prevent its denaturation under extreme environmental conditions.</text>
</comment>
<dbReference type="Proteomes" id="UP000076489">
    <property type="component" value="Unassembled WGS sequence"/>
</dbReference>
<dbReference type="Pfam" id="PF00216">
    <property type="entry name" value="Bac_DNA_binding"/>
    <property type="match status" value="1"/>
</dbReference>
<name>A0A166QP68_PSEFL</name>
<protein>
    <recommendedName>
        <fullName evidence="6">DNA-binding protein HU-beta</fullName>
    </recommendedName>
</protein>
<gene>
    <name evidence="8" type="ORF">A1D17_03545</name>
</gene>
<reference evidence="8 9" key="2">
    <citation type="journal article" date="2018" name="Nature">
        <title>Mutant phenotypes for thousands of bacterial genes of unknown function.</title>
        <authorList>
            <person name="Price M.N."/>
            <person name="Wetmore K.M."/>
            <person name="Waters R.J."/>
            <person name="Callaghan M."/>
            <person name="Ray J."/>
            <person name="Liu H."/>
            <person name="Kuehl J.V."/>
            <person name="Melnyk R.A."/>
            <person name="Lamson J.S."/>
            <person name="Suh Y."/>
            <person name="Carlson H.K."/>
            <person name="Esquivel Z."/>
            <person name="Sadeeshkumar H."/>
            <person name="Chakraborty R."/>
            <person name="Zane G.M."/>
            <person name="Rubin B.E."/>
            <person name="Wall J.D."/>
            <person name="Visel A."/>
            <person name="Bristow J."/>
            <person name="Blow M.J."/>
            <person name="Arkin A.P."/>
            <person name="Deutschbauer A.M."/>
        </authorList>
    </citation>
    <scope>NUCLEOTIDE SEQUENCE [LARGE SCALE GENOMIC DNA]</scope>
    <source>
        <strain evidence="8 9">FW300-N1B4</strain>
    </source>
</reference>
<dbReference type="GO" id="GO:0030527">
    <property type="term" value="F:structural constituent of chromatin"/>
    <property type="evidence" value="ECO:0007669"/>
    <property type="project" value="InterPro"/>
</dbReference>
<comment type="caution">
    <text evidence="8">The sequence shown here is derived from an EMBL/GenBank/DDBJ whole genome shotgun (WGS) entry which is preliminary data.</text>
</comment>
<evidence type="ECO:0000256" key="7">
    <source>
        <dbReference type="RuleBase" id="RU003939"/>
    </source>
</evidence>
<dbReference type="SMART" id="SM00411">
    <property type="entry name" value="BHL"/>
    <property type="match status" value="1"/>
</dbReference>
<evidence type="ECO:0000256" key="4">
    <source>
        <dbReference type="ARBA" id="ARBA00023067"/>
    </source>
</evidence>
<dbReference type="PROSITE" id="PS00045">
    <property type="entry name" value="HISTONE_LIKE"/>
    <property type="match status" value="1"/>
</dbReference>
<reference evidence="9" key="1">
    <citation type="submission" date="2016-03" db="EMBL/GenBank/DDBJ databases">
        <authorList>
            <person name="Ray J."/>
            <person name="Price M."/>
            <person name="Deutschbauer A."/>
        </authorList>
    </citation>
    <scope>NUCLEOTIDE SEQUENCE [LARGE SCALE GENOMIC DNA]</scope>
    <source>
        <strain evidence="9">FW300-N1B4</strain>
    </source>
</reference>
<proteinExistence type="inferred from homology"/>
<dbReference type="GO" id="GO:0042802">
    <property type="term" value="F:identical protein binding"/>
    <property type="evidence" value="ECO:0007669"/>
    <property type="project" value="UniProtKB-ARBA"/>
</dbReference>
<keyword evidence="4" id="KW-0226">DNA condensation</keyword>
<organism evidence="8 9">
    <name type="scientific">Pseudomonas fluorescens</name>
    <dbReference type="NCBI Taxonomy" id="294"/>
    <lineage>
        <taxon>Bacteria</taxon>
        <taxon>Pseudomonadati</taxon>
        <taxon>Pseudomonadota</taxon>
        <taxon>Gammaproteobacteria</taxon>
        <taxon>Pseudomonadales</taxon>
        <taxon>Pseudomonadaceae</taxon>
        <taxon>Pseudomonas</taxon>
    </lineage>
</organism>
<dbReference type="SUPFAM" id="SSF47729">
    <property type="entry name" value="IHF-like DNA-binding proteins"/>
    <property type="match status" value="1"/>
</dbReference>
<keyword evidence="5 8" id="KW-0238">DNA-binding</keyword>
<evidence type="ECO:0000313" key="8">
    <source>
        <dbReference type="EMBL" id="KZN20625.1"/>
    </source>
</evidence>
<evidence type="ECO:0000313" key="9">
    <source>
        <dbReference type="Proteomes" id="UP000076489"/>
    </source>
</evidence>
<sequence>MNKTELIDALATKADVSKGQAEKVLNALIETVTETLADSGSVTLIGFGSFSVKARPARTGRNPSTGKAIEIAASNKPSFTAGKALKDACNR</sequence>
<evidence type="ECO:0000256" key="2">
    <source>
        <dbReference type="ARBA" id="ARBA00010529"/>
    </source>
</evidence>
<evidence type="ECO:0000256" key="3">
    <source>
        <dbReference type="ARBA" id="ARBA00011870"/>
    </source>
</evidence>
<dbReference type="FunFam" id="4.10.520.10:FF:000001">
    <property type="entry name" value="DNA-binding protein HU"/>
    <property type="match status" value="1"/>
</dbReference>
<comment type="similarity">
    <text evidence="2 7">Belongs to the bacterial histone-like protein family.</text>
</comment>
<comment type="subunit">
    <text evidence="3">Heterodimer of an alpha and a beta chain.</text>
</comment>
<dbReference type="PRINTS" id="PR01727">
    <property type="entry name" value="DNABINDINGHU"/>
</dbReference>
<dbReference type="RefSeq" id="WP_063340671.1">
    <property type="nucleotide sequence ID" value="NZ_LUKJ01000002.1"/>
</dbReference>
<dbReference type="GO" id="GO:0006270">
    <property type="term" value="P:DNA replication initiation"/>
    <property type="evidence" value="ECO:0007669"/>
    <property type="project" value="UniProtKB-ARBA"/>
</dbReference>
<dbReference type="GO" id="GO:0005829">
    <property type="term" value="C:cytosol"/>
    <property type="evidence" value="ECO:0007669"/>
    <property type="project" value="TreeGrafter"/>
</dbReference>
<dbReference type="GO" id="GO:0006351">
    <property type="term" value="P:DNA-templated transcription"/>
    <property type="evidence" value="ECO:0007669"/>
    <property type="project" value="UniProtKB-ARBA"/>
</dbReference>
<dbReference type="InterPro" id="IPR020816">
    <property type="entry name" value="Histone-like_DNA-bd_CS"/>
</dbReference>
<dbReference type="GO" id="GO:1990178">
    <property type="term" value="C:HU-DNA complex"/>
    <property type="evidence" value="ECO:0007669"/>
    <property type="project" value="UniProtKB-ARBA"/>
</dbReference>
<dbReference type="InterPro" id="IPR010992">
    <property type="entry name" value="IHF-like_DNA-bd_dom_sf"/>
</dbReference>
<dbReference type="InterPro" id="IPR000119">
    <property type="entry name" value="Hist_DNA-bd"/>
</dbReference>
<evidence type="ECO:0000256" key="5">
    <source>
        <dbReference type="ARBA" id="ARBA00023125"/>
    </source>
</evidence>
<dbReference type="AlphaFoldDB" id="A0A166QP68"/>
<dbReference type="OrthoDB" id="9799835at2"/>